<evidence type="ECO:0000313" key="2">
    <source>
        <dbReference type="EMBL" id="MTW11419.1"/>
    </source>
</evidence>
<dbReference type="InterPro" id="IPR002711">
    <property type="entry name" value="HNH"/>
</dbReference>
<proteinExistence type="predicted"/>
<keyword evidence="2" id="KW-0378">Hydrolase</keyword>
<dbReference type="SMART" id="SM00507">
    <property type="entry name" value="HNHc"/>
    <property type="match status" value="1"/>
</dbReference>
<dbReference type="GO" id="GO:0008270">
    <property type="term" value="F:zinc ion binding"/>
    <property type="evidence" value="ECO:0007669"/>
    <property type="project" value="InterPro"/>
</dbReference>
<keyword evidence="2" id="KW-0255">Endonuclease</keyword>
<dbReference type="Pfam" id="PF01844">
    <property type="entry name" value="HNH"/>
    <property type="match status" value="1"/>
</dbReference>
<reference evidence="2 3" key="1">
    <citation type="submission" date="2019-11" db="EMBL/GenBank/DDBJ databases">
        <title>Type strains purchased from KCTC, JCM and DSMZ.</title>
        <authorList>
            <person name="Lu H."/>
        </authorList>
    </citation>
    <scope>NUCLEOTIDE SEQUENCE [LARGE SCALE GENOMIC DNA]</scope>
    <source>
        <strain evidence="2 3">JCM 31587</strain>
    </source>
</reference>
<dbReference type="InterPro" id="IPR003615">
    <property type="entry name" value="HNH_nuc"/>
</dbReference>
<dbReference type="GO" id="GO:0003676">
    <property type="term" value="F:nucleic acid binding"/>
    <property type="evidence" value="ECO:0007669"/>
    <property type="project" value="InterPro"/>
</dbReference>
<organism evidence="2 3">
    <name type="scientific">Massilia eburnea</name>
    <dbReference type="NCBI Taxonomy" id="1776165"/>
    <lineage>
        <taxon>Bacteria</taxon>
        <taxon>Pseudomonadati</taxon>
        <taxon>Pseudomonadota</taxon>
        <taxon>Betaproteobacteria</taxon>
        <taxon>Burkholderiales</taxon>
        <taxon>Oxalobacteraceae</taxon>
        <taxon>Telluria group</taxon>
        <taxon>Massilia</taxon>
    </lineage>
</organism>
<keyword evidence="2" id="KW-0540">Nuclease</keyword>
<dbReference type="CDD" id="cd00085">
    <property type="entry name" value="HNHc"/>
    <property type="match status" value="1"/>
</dbReference>
<dbReference type="EMBL" id="WNKX01000008">
    <property type="protein sequence ID" value="MTW11419.1"/>
    <property type="molecule type" value="Genomic_DNA"/>
</dbReference>
<gene>
    <name evidence="2" type="ORF">GM658_12510</name>
</gene>
<dbReference type="OrthoDB" id="5292295at2"/>
<feature type="domain" description="HNH nuclease" evidence="1">
    <location>
        <begin position="49"/>
        <end position="102"/>
    </location>
</feature>
<name>A0A6L6QGR8_9BURK</name>
<dbReference type="AlphaFoldDB" id="A0A6L6QGR8"/>
<protein>
    <submittedName>
        <fullName evidence="2">HNH endonuclease</fullName>
    </submittedName>
</protein>
<evidence type="ECO:0000313" key="3">
    <source>
        <dbReference type="Proteomes" id="UP000472320"/>
    </source>
</evidence>
<dbReference type="Proteomes" id="UP000472320">
    <property type="component" value="Unassembled WGS sequence"/>
</dbReference>
<keyword evidence="3" id="KW-1185">Reference proteome</keyword>
<accession>A0A6L6QGR8</accession>
<evidence type="ECO:0000259" key="1">
    <source>
        <dbReference type="SMART" id="SM00507"/>
    </source>
</evidence>
<dbReference type="GO" id="GO:0004519">
    <property type="term" value="F:endonuclease activity"/>
    <property type="evidence" value="ECO:0007669"/>
    <property type="project" value="UniProtKB-KW"/>
</dbReference>
<sequence length="123" mass="13345">MPVSAPRPCSHPTCSVLVRDGSGRCPAHPRAAWTKVTPTKRITGRRLQAMRAALFQRSPLCAECKRQGRVTAATQRDHIIPLAEGGADDETNEQALCDLCHDAKSATESKRGRWQKGQGGSKV</sequence>
<dbReference type="Gene3D" id="1.10.30.50">
    <property type="match status" value="1"/>
</dbReference>
<comment type="caution">
    <text evidence="2">The sequence shown here is derived from an EMBL/GenBank/DDBJ whole genome shotgun (WGS) entry which is preliminary data.</text>
</comment>